<dbReference type="CDD" id="cd00882">
    <property type="entry name" value="Ras_like_GTPase"/>
    <property type="match status" value="1"/>
</dbReference>
<evidence type="ECO:0000256" key="10">
    <source>
        <dbReference type="ARBA" id="ARBA00022842"/>
    </source>
</evidence>
<dbReference type="EMBL" id="KN846951">
    <property type="protein sequence ID" value="KIV87796.1"/>
    <property type="molecule type" value="Genomic_DNA"/>
</dbReference>
<dbReference type="InterPro" id="IPR045058">
    <property type="entry name" value="GIMA/IAN/Toc"/>
</dbReference>
<dbReference type="InterPro" id="IPR006073">
    <property type="entry name" value="GTP-bd"/>
</dbReference>
<keyword evidence="12" id="KW-1133">Transmembrane helix</keyword>
<evidence type="ECO:0000256" key="9">
    <source>
        <dbReference type="ARBA" id="ARBA00022805"/>
    </source>
</evidence>
<evidence type="ECO:0000313" key="17">
    <source>
        <dbReference type="EMBL" id="KIV87796.1"/>
    </source>
</evidence>
<dbReference type="OrthoDB" id="8954335at2759"/>
<dbReference type="PANTHER" id="PTHR10903">
    <property type="entry name" value="GTPASE, IMAP FAMILY MEMBER-RELATED"/>
    <property type="match status" value="1"/>
</dbReference>
<evidence type="ECO:0000256" key="4">
    <source>
        <dbReference type="ARBA" id="ARBA00022528"/>
    </source>
</evidence>
<evidence type="ECO:0000256" key="6">
    <source>
        <dbReference type="ARBA" id="ARBA00022692"/>
    </source>
</evidence>
<dbReference type="AlphaFoldDB" id="A0A0D1XHX9"/>
<keyword evidence="11" id="KW-0653">Protein transport</keyword>
<dbReference type="GO" id="GO:0016787">
    <property type="term" value="F:hydrolase activity"/>
    <property type="evidence" value="ECO:0007669"/>
    <property type="project" value="UniProtKB-KW"/>
</dbReference>
<evidence type="ECO:0000256" key="12">
    <source>
        <dbReference type="ARBA" id="ARBA00022989"/>
    </source>
</evidence>
<keyword evidence="5" id="KW-0934">Plastid</keyword>
<comment type="subcellular location">
    <subcellularLocation>
        <location evidence="2">Membrane</location>
        <topology evidence="2">Single-pass membrane protein</topology>
    </subcellularLocation>
    <subcellularLocation>
        <location evidence="14">Plastid</location>
        <location evidence="14">Chloroplast outer membrane</location>
    </subcellularLocation>
</comment>
<dbReference type="PANTHER" id="PTHR10903:SF135">
    <property type="entry name" value="TRANSLOCASE OF CHLOROPLAST 120, CHLOROPLASTIC-RELATED"/>
    <property type="match status" value="1"/>
</dbReference>
<keyword evidence="3" id="KW-0813">Transport</keyword>
<keyword evidence="8" id="KW-0378">Hydrolase</keyword>
<evidence type="ECO:0000256" key="14">
    <source>
        <dbReference type="ARBA" id="ARBA00024013"/>
    </source>
</evidence>
<keyword evidence="15" id="KW-0175">Coiled coil</keyword>
<evidence type="ECO:0000256" key="11">
    <source>
        <dbReference type="ARBA" id="ARBA00022927"/>
    </source>
</evidence>
<sequence>MSSTDCVPSPRSKIAPSLSTILLELQKTRNTEIPQIRTPRRLLLAGETVVGVMGVTGAGKSSFIRQITGNDEIEIGHGLQSMTSKVQAYTFEHGKCKFKIVDTPGFNDTYRSDSEVLEEIAQWLSDSYRKGQRLSGLIYLHRITDPKMEGSALRNLRMFRKLCGEGFLKNIILATTFWDLVNEAEGLAREQELLQADDFFKEMQERGCEVARISTDRGANLELLSRFALKQPSVMLIQRELFEGKSVKETAAASEISRELADLQHRNKLSLADVVHQATRDRTKSALEMAFTRHLEKRAFTDTMEDLISKRTQVCEEMEAQTQVDDERLAVLKREQRLEKQMYRLQEDELNERLRNLRAKADG</sequence>
<evidence type="ECO:0000256" key="7">
    <source>
        <dbReference type="ARBA" id="ARBA00022723"/>
    </source>
</evidence>
<dbReference type="STRING" id="1016849.A0A0D1XHX9"/>
<proteinExistence type="predicted"/>
<feature type="domain" description="G" evidence="16">
    <location>
        <begin position="50"/>
        <end position="133"/>
    </location>
</feature>
<dbReference type="Gene3D" id="3.40.50.300">
    <property type="entry name" value="P-loop containing nucleotide triphosphate hydrolases"/>
    <property type="match status" value="1"/>
</dbReference>
<keyword evidence="10" id="KW-0460">Magnesium</keyword>
<gene>
    <name evidence="17" type="ORF">PV11_03318</name>
</gene>
<accession>A0A0D1XHX9</accession>
<evidence type="ECO:0000256" key="13">
    <source>
        <dbReference type="ARBA" id="ARBA00023136"/>
    </source>
</evidence>
<evidence type="ECO:0000256" key="15">
    <source>
        <dbReference type="SAM" id="Coils"/>
    </source>
</evidence>
<dbReference type="GO" id="GO:0046872">
    <property type="term" value="F:metal ion binding"/>
    <property type="evidence" value="ECO:0007669"/>
    <property type="project" value="UniProtKB-KW"/>
</dbReference>
<dbReference type="GO" id="GO:0005525">
    <property type="term" value="F:GTP binding"/>
    <property type="evidence" value="ECO:0007669"/>
    <property type="project" value="InterPro"/>
</dbReference>
<evidence type="ECO:0000259" key="16">
    <source>
        <dbReference type="Pfam" id="PF01926"/>
    </source>
</evidence>
<organism evidence="17 18">
    <name type="scientific">Exophiala sideris</name>
    <dbReference type="NCBI Taxonomy" id="1016849"/>
    <lineage>
        <taxon>Eukaryota</taxon>
        <taxon>Fungi</taxon>
        <taxon>Dikarya</taxon>
        <taxon>Ascomycota</taxon>
        <taxon>Pezizomycotina</taxon>
        <taxon>Eurotiomycetes</taxon>
        <taxon>Chaetothyriomycetidae</taxon>
        <taxon>Chaetothyriales</taxon>
        <taxon>Herpotrichiellaceae</taxon>
        <taxon>Exophiala</taxon>
    </lineage>
</organism>
<evidence type="ECO:0000256" key="1">
    <source>
        <dbReference type="ARBA" id="ARBA00001946"/>
    </source>
</evidence>
<protein>
    <recommendedName>
        <fullName evidence="16">G domain-containing protein</fullName>
    </recommendedName>
</protein>
<keyword evidence="4" id="KW-0150">Chloroplast</keyword>
<name>A0A0D1XHX9_9EURO</name>
<dbReference type="GO" id="GO:0016020">
    <property type="term" value="C:membrane"/>
    <property type="evidence" value="ECO:0007669"/>
    <property type="project" value="UniProtKB-SubCell"/>
</dbReference>
<evidence type="ECO:0000256" key="8">
    <source>
        <dbReference type="ARBA" id="ARBA00022801"/>
    </source>
</evidence>
<reference evidence="17 18" key="1">
    <citation type="submission" date="2015-01" db="EMBL/GenBank/DDBJ databases">
        <title>The Genome Sequence of Exophiala sideris CBS121828.</title>
        <authorList>
            <consortium name="The Broad Institute Genomics Platform"/>
            <person name="Cuomo C."/>
            <person name="de Hoog S."/>
            <person name="Gorbushina A."/>
            <person name="Stielow B."/>
            <person name="Teixiera M."/>
            <person name="Abouelleil A."/>
            <person name="Chapman S.B."/>
            <person name="Priest M."/>
            <person name="Young S.K."/>
            <person name="Wortman J."/>
            <person name="Nusbaum C."/>
            <person name="Birren B."/>
        </authorList>
    </citation>
    <scope>NUCLEOTIDE SEQUENCE [LARGE SCALE GENOMIC DNA]</scope>
    <source>
        <strain evidence="17 18">CBS 121828</strain>
    </source>
</reference>
<dbReference type="GO" id="GO:0015031">
    <property type="term" value="P:protein transport"/>
    <property type="evidence" value="ECO:0007669"/>
    <property type="project" value="UniProtKB-KW"/>
</dbReference>
<keyword evidence="6" id="KW-0812">Transmembrane</keyword>
<dbReference type="InterPro" id="IPR027417">
    <property type="entry name" value="P-loop_NTPase"/>
</dbReference>
<evidence type="ECO:0000256" key="3">
    <source>
        <dbReference type="ARBA" id="ARBA00022448"/>
    </source>
</evidence>
<evidence type="ECO:0000256" key="5">
    <source>
        <dbReference type="ARBA" id="ARBA00022640"/>
    </source>
</evidence>
<comment type="cofactor">
    <cofactor evidence="1">
        <name>Mg(2+)</name>
        <dbReference type="ChEBI" id="CHEBI:18420"/>
    </cofactor>
</comment>
<evidence type="ECO:0000313" key="18">
    <source>
        <dbReference type="Proteomes" id="UP000053599"/>
    </source>
</evidence>
<dbReference type="Pfam" id="PF01926">
    <property type="entry name" value="MMR_HSR1"/>
    <property type="match status" value="1"/>
</dbReference>
<keyword evidence="9" id="KW-1002">Plastid outer membrane</keyword>
<dbReference type="HOGENOM" id="CLU_018003_1_0_1"/>
<dbReference type="Proteomes" id="UP000053599">
    <property type="component" value="Unassembled WGS sequence"/>
</dbReference>
<dbReference type="SUPFAM" id="SSF52540">
    <property type="entry name" value="P-loop containing nucleoside triphosphate hydrolases"/>
    <property type="match status" value="1"/>
</dbReference>
<feature type="coiled-coil region" evidence="15">
    <location>
        <begin position="333"/>
        <end position="360"/>
    </location>
</feature>
<keyword evidence="7" id="KW-0479">Metal-binding</keyword>
<evidence type="ECO:0000256" key="2">
    <source>
        <dbReference type="ARBA" id="ARBA00004167"/>
    </source>
</evidence>
<keyword evidence="13" id="KW-0472">Membrane</keyword>